<accession>A0A1I3S114</accession>
<dbReference type="Proteomes" id="UP000199630">
    <property type="component" value="Unassembled WGS sequence"/>
</dbReference>
<name>A0A1I3S114_9RHOB</name>
<protein>
    <recommendedName>
        <fullName evidence="3">DUF3576 domain-containing protein</fullName>
    </recommendedName>
</protein>
<proteinExistence type="predicted"/>
<dbReference type="RefSeq" id="WP_090060827.1">
    <property type="nucleotide sequence ID" value="NZ_FORH01000004.1"/>
</dbReference>
<dbReference type="STRING" id="588602.SAMN04487991_2290"/>
<reference evidence="2" key="1">
    <citation type="submission" date="2016-10" db="EMBL/GenBank/DDBJ databases">
        <authorList>
            <person name="Varghese N."/>
            <person name="Submissions S."/>
        </authorList>
    </citation>
    <scope>NUCLEOTIDE SEQUENCE [LARGE SCALE GENOMIC DNA]</scope>
    <source>
        <strain evidence="2">DSM 26471</strain>
    </source>
</reference>
<sequence>MFRPPYILVTTVAASLTLSGCGAFDSLGSVGDSLGSLPFSGGKSETVVTTDGETQAVDTKSTGQVVEIPNGETIVIEQPKRRTIFGGGRGSVSDTVQVNKYIWNAALDVLSFLPVQEADPFTGVIITGYGTPPGGGRAYRAVIHVTDPALDARTLNISLYTRGGAVSQETVTAVEDAILTRARQLRTGK</sequence>
<gene>
    <name evidence="1" type="ORF">SAMN04487991_2290</name>
</gene>
<dbReference type="PROSITE" id="PS51257">
    <property type="entry name" value="PROKAR_LIPOPROTEIN"/>
    <property type="match status" value="1"/>
</dbReference>
<dbReference type="InterPro" id="IPR021959">
    <property type="entry name" value="DUF3576"/>
</dbReference>
<evidence type="ECO:0000313" key="1">
    <source>
        <dbReference type="EMBL" id="SFJ52385.1"/>
    </source>
</evidence>
<organism evidence="1 2">
    <name type="scientific">Celeribacter neptunius</name>
    <dbReference type="NCBI Taxonomy" id="588602"/>
    <lineage>
        <taxon>Bacteria</taxon>
        <taxon>Pseudomonadati</taxon>
        <taxon>Pseudomonadota</taxon>
        <taxon>Alphaproteobacteria</taxon>
        <taxon>Rhodobacterales</taxon>
        <taxon>Roseobacteraceae</taxon>
        <taxon>Celeribacter</taxon>
    </lineage>
</organism>
<evidence type="ECO:0000313" key="2">
    <source>
        <dbReference type="Proteomes" id="UP000199630"/>
    </source>
</evidence>
<evidence type="ECO:0008006" key="3">
    <source>
        <dbReference type="Google" id="ProtNLM"/>
    </source>
</evidence>
<dbReference type="OrthoDB" id="8479681at2"/>
<keyword evidence="2" id="KW-1185">Reference proteome</keyword>
<dbReference type="AlphaFoldDB" id="A0A1I3S114"/>
<dbReference type="Pfam" id="PF12100">
    <property type="entry name" value="DUF3576"/>
    <property type="match status" value="1"/>
</dbReference>
<dbReference type="EMBL" id="FORH01000004">
    <property type="protein sequence ID" value="SFJ52385.1"/>
    <property type="molecule type" value="Genomic_DNA"/>
</dbReference>